<gene>
    <name evidence="3" type="ORF">H3Z74_16390</name>
</gene>
<organism evidence="3 4">
    <name type="scientific">Sphingomonas alpina</name>
    <dbReference type="NCBI Taxonomy" id="653931"/>
    <lineage>
        <taxon>Bacteria</taxon>
        <taxon>Pseudomonadati</taxon>
        <taxon>Pseudomonadota</taxon>
        <taxon>Alphaproteobacteria</taxon>
        <taxon>Sphingomonadales</taxon>
        <taxon>Sphingomonadaceae</taxon>
        <taxon>Sphingomonas</taxon>
    </lineage>
</organism>
<dbReference type="Pfam" id="PF25181">
    <property type="entry name" value="Phage_Bbp19"/>
    <property type="match status" value="1"/>
</dbReference>
<accession>A0A7H0LF67</accession>
<dbReference type="RefSeq" id="WP_187760648.1">
    <property type="nucleotide sequence ID" value="NZ_CP061038.1"/>
</dbReference>
<dbReference type="Proteomes" id="UP000516148">
    <property type="component" value="Chromosome"/>
</dbReference>
<feature type="compositionally biased region" description="Basic and acidic residues" evidence="1">
    <location>
        <begin position="103"/>
        <end position="117"/>
    </location>
</feature>
<reference evidence="3 4" key="1">
    <citation type="submission" date="2020-09" db="EMBL/GenBank/DDBJ databases">
        <title>Sphingomonas sp., a new species isolated from pork steak.</title>
        <authorList>
            <person name="Heidler von Heilborn D."/>
        </authorList>
    </citation>
    <scope>NUCLEOTIDE SEQUENCE [LARGE SCALE GENOMIC DNA]</scope>
    <source>
        <strain evidence="4">S8-3T</strain>
    </source>
</reference>
<protein>
    <recommendedName>
        <fullName evidence="2">Bbp19-like phage domain-containing protein</fullName>
    </recommendedName>
</protein>
<evidence type="ECO:0000259" key="2">
    <source>
        <dbReference type="Pfam" id="PF25181"/>
    </source>
</evidence>
<evidence type="ECO:0000313" key="3">
    <source>
        <dbReference type="EMBL" id="QNQ08320.1"/>
    </source>
</evidence>
<feature type="region of interest" description="Disordered" evidence="1">
    <location>
        <begin position="86"/>
        <end position="117"/>
    </location>
</feature>
<keyword evidence="4" id="KW-1185">Reference proteome</keyword>
<feature type="domain" description="Bbp19-like phage" evidence="2">
    <location>
        <begin position="11"/>
        <end position="62"/>
    </location>
</feature>
<evidence type="ECO:0000313" key="4">
    <source>
        <dbReference type="Proteomes" id="UP000516148"/>
    </source>
</evidence>
<dbReference type="KEGG" id="spap:H3Z74_16390"/>
<evidence type="ECO:0000256" key="1">
    <source>
        <dbReference type="SAM" id="MobiDB-lite"/>
    </source>
</evidence>
<name>A0A7H0LF67_9SPHN</name>
<dbReference type="AlphaFoldDB" id="A0A7H0LF67"/>
<proteinExistence type="predicted"/>
<dbReference type="EMBL" id="CP061038">
    <property type="protein sequence ID" value="QNQ08320.1"/>
    <property type="molecule type" value="Genomic_DNA"/>
</dbReference>
<dbReference type="InterPro" id="IPR057447">
    <property type="entry name" value="Bbp19-like_phage"/>
</dbReference>
<sequence>MTDPADKHILLESAAFRRFLFDLIQRAGLFDASASSADGRTLYLEGRRSLVLEILRDLEEAQPDRSAFAIPVLTLIQTLREQVQSQPMEKRFGRRNSTYADLGPERGGSELGKAGDD</sequence>